<dbReference type="InterPro" id="IPR036388">
    <property type="entry name" value="WH-like_DNA-bd_sf"/>
</dbReference>
<dbReference type="GO" id="GO:0043200">
    <property type="term" value="P:response to amino acid"/>
    <property type="evidence" value="ECO:0007669"/>
    <property type="project" value="TreeGrafter"/>
</dbReference>
<dbReference type="GO" id="GO:0006355">
    <property type="term" value="P:regulation of DNA-templated transcription"/>
    <property type="evidence" value="ECO:0007669"/>
    <property type="project" value="UniProtKB-ARBA"/>
</dbReference>
<dbReference type="PANTHER" id="PTHR30154">
    <property type="entry name" value="LEUCINE-RESPONSIVE REGULATORY PROTEIN"/>
    <property type="match status" value="1"/>
</dbReference>
<accession>A0A0N1F4M8</accession>
<evidence type="ECO:0000256" key="3">
    <source>
        <dbReference type="ARBA" id="ARBA00023163"/>
    </source>
</evidence>
<dbReference type="OrthoDB" id="8085200at2"/>
<dbReference type="EMBL" id="LGSZ01000040">
    <property type="protein sequence ID" value="KPH80493.1"/>
    <property type="molecule type" value="Genomic_DNA"/>
</dbReference>
<dbReference type="InterPro" id="IPR019888">
    <property type="entry name" value="Tscrpt_reg_AsnC-like"/>
</dbReference>
<gene>
    <name evidence="5" type="ORF">AE618_11930</name>
</gene>
<evidence type="ECO:0000256" key="2">
    <source>
        <dbReference type="ARBA" id="ARBA00023125"/>
    </source>
</evidence>
<keyword evidence="1" id="KW-0805">Transcription regulation</keyword>
<dbReference type="InterPro" id="IPR011991">
    <property type="entry name" value="ArsR-like_HTH"/>
</dbReference>
<dbReference type="PATRIC" id="fig|1526658.3.peg.3817"/>
<proteinExistence type="predicted"/>
<feature type="domain" description="HTH asnC-type" evidence="4">
    <location>
        <begin position="6"/>
        <end position="67"/>
    </location>
</feature>
<evidence type="ECO:0000313" key="5">
    <source>
        <dbReference type="EMBL" id="KPH80493.1"/>
    </source>
</evidence>
<name>A0A0N1F4M8_9HYPH</name>
<dbReference type="PANTHER" id="PTHR30154:SF34">
    <property type="entry name" value="TRANSCRIPTIONAL REGULATOR AZLB"/>
    <property type="match status" value="1"/>
</dbReference>
<organism evidence="5 6">
    <name type="scientific">Bosea vaviloviae</name>
    <dbReference type="NCBI Taxonomy" id="1526658"/>
    <lineage>
        <taxon>Bacteria</taxon>
        <taxon>Pseudomonadati</taxon>
        <taxon>Pseudomonadota</taxon>
        <taxon>Alphaproteobacteria</taxon>
        <taxon>Hyphomicrobiales</taxon>
        <taxon>Boseaceae</taxon>
        <taxon>Bosea</taxon>
    </lineage>
</organism>
<dbReference type="Gene3D" id="3.30.70.920">
    <property type="match status" value="1"/>
</dbReference>
<comment type="caution">
    <text evidence="5">The sequence shown here is derived from an EMBL/GenBank/DDBJ whole genome shotgun (WGS) entry which is preliminary data.</text>
</comment>
<dbReference type="InterPro" id="IPR036390">
    <property type="entry name" value="WH_DNA-bd_sf"/>
</dbReference>
<dbReference type="Proteomes" id="UP000037822">
    <property type="component" value="Unassembled WGS sequence"/>
</dbReference>
<dbReference type="Pfam" id="PF01037">
    <property type="entry name" value="AsnC_trans_reg"/>
    <property type="match status" value="1"/>
</dbReference>
<dbReference type="Gene3D" id="1.10.10.10">
    <property type="entry name" value="Winged helix-like DNA-binding domain superfamily/Winged helix DNA-binding domain"/>
    <property type="match status" value="1"/>
</dbReference>
<dbReference type="SUPFAM" id="SSF54909">
    <property type="entry name" value="Dimeric alpha+beta barrel"/>
    <property type="match status" value="1"/>
</dbReference>
<dbReference type="InterPro" id="IPR011008">
    <property type="entry name" value="Dimeric_a/b-barrel"/>
</dbReference>
<dbReference type="InterPro" id="IPR019887">
    <property type="entry name" value="Tscrpt_reg_AsnC/Lrp_C"/>
</dbReference>
<protein>
    <submittedName>
        <fullName evidence="5">AsnC family transcriptional regulator</fullName>
    </submittedName>
</protein>
<dbReference type="SMART" id="SM00344">
    <property type="entry name" value="HTH_ASNC"/>
    <property type="match status" value="1"/>
</dbReference>
<dbReference type="InterPro" id="IPR000485">
    <property type="entry name" value="AsnC-type_HTH_dom"/>
</dbReference>
<keyword evidence="3" id="KW-0804">Transcription</keyword>
<dbReference type="InterPro" id="IPR019885">
    <property type="entry name" value="Tscrpt_reg_HTH_AsnC-type_CS"/>
</dbReference>
<evidence type="ECO:0000256" key="1">
    <source>
        <dbReference type="ARBA" id="ARBA00023015"/>
    </source>
</evidence>
<dbReference type="CDD" id="cd00090">
    <property type="entry name" value="HTH_ARSR"/>
    <property type="match status" value="1"/>
</dbReference>
<dbReference type="Pfam" id="PF13412">
    <property type="entry name" value="HTH_24"/>
    <property type="match status" value="1"/>
</dbReference>
<keyword evidence="2" id="KW-0238">DNA-binding</keyword>
<evidence type="ECO:0000259" key="4">
    <source>
        <dbReference type="PROSITE" id="PS50956"/>
    </source>
</evidence>
<reference evidence="5 6" key="1">
    <citation type="submission" date="2015-07" db="EMBL/GenBank/DDBJ databases">
        <title>Whole genome sequencing of Bosea vaviloviae isolated from cave pool.</title>
        <authorList>
            <person name="Tan N.E.H."/>
            <person name="Lee Y.P."/>
            <person name="Gan H.M."/>
            <person name="Barton H."/>
            <person name="Savka M.A."/>
        </authorList>
    </citation>
    <scope>NUCLEOTIDE SEQUENCE [LARGE SCALE GENOMIC DNA]</scope>
    <source>
        <strain evidence="5 6">SD260</strain>
    </source>
</reference>
<dbReference type="GO" id="GO:0005829">
    <property type="term" value="C:cytosol"/>
    <property type="evidence" value="ECO:0007669"/>
    <property type="project" value="TreeGrafter"/>
</dbReference>
<dbReference type="SUPFAM" id="SSF46785">
    <property type="entry name" value="Winged helix' DNA-binding domain"/>
    <property type="match status" value="1"/>
</dbReference>
<dbReference type="PROSITE" id="PS00519">
    <property type="entry name" value="HTH_ASNC_1"/>
    <property type="match status" value="1"/>
</dbReference>
<dbReference type="PROSITE" id="PS50956">
    <property type="entry name" value="HTH_ASNC_2"/>
    <property type="match status" value="1"/>
</dbReference>
<evidence type="ECO:0000313" key="6">
    <source>
        <dbReference type="Proteomes" id="UP000037822"/>
    </source>
</evidence>
<dbReference type="PRINTS" id="PR00033">
    <property type="entry name" value="HTHASNC"/>
</dbReference>
<dbReference type="GO" id="GO:0043565">
    <property type="term" value="F:sequence-specific DNA binding"/>
    <property type="evidence" value="ECO:0007669"/>
    <property type="project" value="InterPro"/>
</dbReference>
<dbReference type="AlphaFoldDB" id="A0A0N1F4M8"/>
<keyword evidence="6" id="KW-1185">Reference proteome</keyword>
<sequence length="156" mass="17893">MEHFMLDATDRRMLSLLQEDGRITNQDLSQRIGLSPTPCLRRLKRLEDTGVIQGYSAIVDPKAYGLPFSVFVAVRLSQQTQENIAEFERAVEGWHEVTECYLMTGSQDYHLRVLTDGIEGYERFLKQKMTRLKCIQSVESNFALATVKRRIGLPPL</sequence>